<protein>
    <submittedName>
        <fullName evidence="1">Class I SAM-dependent methyltransferase</fullName>
    </submittedName>
</protein>
<evidence type="ECO:0000313" key="1">
    <source>
        <dbReference type="EMBL" id="MBM0105622.1"/>
    </source>
</evidence>
<sequence length="220" mass="24226">MSHPILPKRAIAAHFLPDRYRYWYSLSKLAIDPLYAAAPGAFRDASEPVLDLGCGIGLLLHCLRASGRNLPYLGVDTDAVKIEAARNASARGCHNDASFEVCDLSVRFPAHRGSVALLDVLQYLPLPAQGTLLSQAAECVSKKGQLVIRTGLADGSWRSAMTRATDRLGHWVGWMKTSFKAQPSAQELRAGLRRHGLRAEFKPLWGRTPFNNWLVVAQRP</sequence>
<dbReference type="RefSeq" id="WP_203167656.1">
    <property type="nucleotide sequence ID" value="NZ_JAEVLS010000002.1"/>
</dbReference>
<dbReference type="InterPro" id="IPR029063">
    <property type="entry name" value="SAM-dependent_MTases_sf"/>
</dbReference>
<proteinExistence type="predicted"/>
<comment type="caution">
    <text evidence="1">The sequence shown here is derived from an EMBL/GenBank/DDBJ whole genome shotgun (WGS) entry which is preliminary data.</text>
</comment>
<dbReference type="GO" id="GO:0008168">
    <property type="term" value="F:methyltransferase activity"/>
    <property type="evidence" value="ECO:0007669"/>
    <property type="project" value="UniProtKB-KW"/>
</dbReference>
<gene>
    <name evidence="1" type="ORF">JM946_12720</name>
</gene>
<accession>A0ABS1WXB1</accession>
<name>A0ABS1WXB1_9GAMM</name>
<dbReference type="CDD" id="cd02440">
    <property type="entry name" value="AdoMet_MTases"/>
    <property type="match status" value="1"/>
</dbReference>
<organism evidence="1 2">
    <name type="scientific">Steroidobacter gossypii</name>
    <dbReference type="NCBI Taxonomy" id="2805490"/>
    <lineage>
        <taxon>Bacteria</taxon>
        <taxon>Pseudomonadati</taxon>
        <taxon>Pseudomonadota</taxon>
        <taxon>Gammaproteobacteria</taxon>
        <taxon>Steroidobacterales</taxon>
        <taxon>Steroidobacteraceae</taxon>
        <taxon>Steroidobacter</taxon>
    </lineage>
</organism>
<dbReference type="Proteomes" id="UP000661077">
    <property type="component" value="Unassembled WGS sequence"/>
</dbReference>
<dbReference type="Pfam" id="PF13489">
    <property type="entry name" value="Methyltransf_23"/>
    <property type="match status" value="1"/>
</dbReference>
<reference evidence="1 2" key="1">
    <citation type="journal article" date="2021" name="Int. J. Syst. Evol. Microbiol.">
        <title>Steroidobacter gossypii sp. nov., isolated from soil of cotton cropping field.</title>
        <authorList>
            <person name="Huang R."/>
            <person name="Yang S."/>
            <person name="Zhen C."/>
            <person name="Liu W."/>
        </authorList>
    </citation>
    <scope>NUCLEOTIDE SEQUENCE [LARGE SCALE GENOMIC DNA]</scope>
    <source>
        <strain evidence="1 2">S1-65</strain>
    </source>
</reference>
<keyword evidence="2" id="KW-1185">Reference proteome</keyword>
<evidence type="ECO:0000313" key="2">
    <source>
        <dbReference type="Proteomes" id="UP000661077"/>
    </source>
</evidence>
<dbReference type="SUPFAM" id="SSF53335">
    <property type="entry name" value="S-adenosyl-L-methionine-dependent methyltransferases"/>
    <property type="match status" value="1"/>
</dbReference>
<dbReference type="Gene3D" id="3.40.50.150">
    <property type="entry name" value="Vaccinia Virus protein VP39"/>
    <property type="match status" value="1"/>
</dbReference>
<keyword evidence="1" id="KW-0489">Methyltransferase</keyword>
<dbReference type="EMBL" id="JAEVLS010000002">
    <property type="protein sequence ID" value="MBM0105622.1"/>
    <property type="molecule type" value="Genomic_DNA"/>
</dbReference>
<keyword evidence="1" id="KW-0808">Transferase</keyword>
<dbReference type="GO" id="GO:0032259">
    <property type="term" value="P:methylation"/>
    <property type="evidence" value="ECO:0007669"/>
    <property type="project" value="UniProtKB-KW"/>
</dbReference>